<feature type="domain" description="IRG-type G" evidence="5">
    <location>
        <begin position="67"/>
        <end position="249"/>
    </location>
</feature>
<dbReference type="OrthoDB" id="422720at2759"/>
<dbReference type="PROSITE" id="PS51716">
    <property type="entry name" value="G_IRG"/>
    <property type="match status" value="1"/>
</dbReference>
<proteinExistence type="inferred from homology"/>
<dbReference type="GO" id="GO:0003924">
    <property type="term" value="F:GTPase activity"/>
    <property type="evidence" value="ECO:0007669"/>
    <property type="project" value="TreeGrafter"/>
</dbReference>
<evidence type="ECO:0000256" key="3">
    <source>
        <dbReference type="ARBA" id="ARBA00022801"/>
    </source>
</evidence>
<evidence type="ECO:0000256" key="4">
    <source>
        <dbReference type="ARBA" id="ARBA00023134"/>
    </source>
</evidence>
<evidence type="ECO:0000313" key="7">
    <source>
        <dbReference type="RefSeq" id="XP_004631407.1"/>
    </source>
</evidence>
<comment type="similarity">
    <text evidence="1">Belongs to the TRAFAC class dynamin-like GTPase superfamily. IRG family.</text>
</comment>
<dbReference type="GO" id="GO:0035458">
    <property type="term" value="P:cellular response to interferon-beta"/>
    <property type="evidence" value="ECO:0007669"/>
    <property type="project" value="TreeGrafter"/>
</dbReference>
<dbReference type="PANTHER" id="PTHR32341:SF15">
    <property type="entry name" value="INTERFERON-GAMMA-INDUCIBLE GTPASE 10-RELATED"/>
    <property type="match status" value="1"/>
</dbReference>
<dbReference type="InterPro" id="IPR051515">
    <property type="entry name" value="IRG"/>
</dbReference>
<dbReference type="InterPro" id="IPR027417">
    <property type="entry name" value="P-loop_NTPase"/>
</dbReference>
<evidence type="ECO:0000259" key="5">
    <source>
        <dbReference type="PROSITE" id="PS51716"/>
    </source>
</evidence>
<dbReference type="InterPro" id="IPR007743">
    <property type="entry name" value="Immunity-related_GTPase-like"/>
</dbReference>
<name>A0A6P3F817_OCTDE</name>
<protein>
    <submittedName>
        <fullName evidence="7">Interferon-inducible GTPase 1-like</fullName>
    </submittedName>
</protein>
<dbReference type="Pfam" id="PF05049">
    <property type="entry name" value="IIGP"/>
    <property type="match status" value="1"/>
</dbReference>
<dbReference type="InterPro" id="IPR030385">
    <property type="entry name" value="G_IRG_dom"/>
</dbReference>
<organism evidence="6 7">
    <name type="scientific">Octodon degus</name>
    <name type="common">Degu</name>
    <name type="synonym">Sciurus degus</name>
    <dbReference type="NCBI Taxonomy" id="10160"/>
    <lineage>
        <taxon>Eukaryota</taxon>
        <taxon>Metazoa</taxon>
        <taxon>Chordata</taxon>
        <taxon>Craniata</taxon>
        <taxon>Vertebrata</taxon>
        <taxon>Euteleostomi</taxon>
        <taxon>Mammalia</taxon>
        <taxon>Eutheria</taxon>
        <taxon>Euarchontoglires</taxon>
        <taxon>Glires</taxon>
        <taxon>Rodentia</taxon>
        <taxon>Hystricomorpha</taxon>
        <taxon>Octodontidae</taxon>
        <taxon>Octodon</taxon>
    </lineage>
</organism>
<dbReference type="RefSeq" id="XP_004631407.1">
    <property type="nucleotide sequence ID" value="XM_004631350.1"/>
</dbReference>
<dbReference type="PANTHER" id="PTHR32341">
    <property type="entry name" value="INTERFERON-INDUCIBLE GTPASE"/>
    <property type="match status" value="1"/>
</dbReference>
<dbReference type="Gene3D" id="3.40.50.300">
    <property type="entry name" value="P-loop containing nucleotide triphosphate hydrolases"/>
    <property type="match status" value="1"/>
</dbReference>
<gene>
    <name evidence="7" type="primary">LOC101571590</name>
</gene>
<dbReference type="AlphaFoldDB" id="A0A6P3F817"/>
<keyword evidence="2" id="KW-0547">Nucleotide-binding</keyword>
<keyword evidence="4" id="KW-0342">GTP-binding</keyword>
<dbReference type="GO" id="GO:0045087">
    <property type="term" value="P:innate immune response"/>
    <property type="evidence" value="ECO:0007669"/>
    <property type="project" value="TreeGrafter"/>
</dbReference>
<dbReference type="GeneID" id="101571590"/>
<dbReference type="SUPFAM" id="SSF52540">
    <property type="entry name" value="P-loop containing nucleoside triphosphate hydrolases"/>
    <property type="match status" value="1"/>
</dbReference>
<sequence length="414" mass="47225">MGQMFSTTTDEEQQDFVSSFKCFKESNMKNRLIPEETIREIEVHLAKGNIQGANTVITTALKEINDSPLNIAVTGESGSGKSSLINALRGVDHESKDAAPTGVCETTMERNPYTHPNLPNVTVWDLPGIGTTNFQPKDYLKKVKFVEYDFFIIVSATRFRKNDIDFAKGIRIMKRNFYFVRSKVDSDIRNEKEFKPSTFEEKKVLQTIREDCLSNFRKNNMIEPQVFLISSKNLDKFDFKNLMDTLINDLPTQKRHIFMLSLPNITEAAIERKRESLKKCVWLEAFKDGLLATLSTEGMFSVQDMEKLKASLNHFQVMFGVDDLSLEHLAKDLQAPVEQLKAIIKSPKLLEAKNEETMEKLIGFVEKFFSINGGLVASGIYFQKIFYLQLHFLDTVAEDAKVILKESSSRGHSR</sequence>
<evidence type="ECO:0000256" key="1">
    <source>
        <dbReference type="ARBA" id="ARBA00005429"/>
    </source>
</evidence>
<dbReference type="FunFam" id="3.40.50.300:FF:000541">
    <property type="entry name" value="Immunity related GTPase M"/>
    <property type="match status" value="1"/>
</dbReference>
<dbReference type="GO" id="GO:0000045">
    <property type="term" value="P:autophagosome assembly"/>
    <property type="evidence" value="ECO:0007669"/>
    <property type="project" value="TreeGrafter"/>
</dbReference>
<dbReference type="CDD" id="cd04104">
    <property type="entry name" value="p47_IIGP_like"/>
    <property type="match status" value="1"/>
</dbReference>
<accession>A0A6P3F817</accession>
<dbReference type="Proteomes" id="UP000515203">
    <property type="component" value="Unplaced"/>
</dbReference>
<dbReference type="GO" id="GO:0005789">
    <property type="term" value="C:endoplasmic reticulum membrane"/>
    <property type="evidence" value="ECO:0007669"/>
    <property type="project" value="TreeGrafter"/>
</dbReference>
<keyword evidence="6" id="KW-1185">Reference proteome</keyword>
<dbReference type="InParanoid" id="A0A6P3F817"/>
<reference evidence="7" key="1">
    <citation type="submission" date="2025-08" db="UniProtKB">
        <authorList>
            <consortium name="RefSeq"/>
        </authorList>
    </citation>
    <scope>IDENTIFICATION</scope>
</reference>
<dbReference type="GO" id="GO:0005525">
    <property type="term" value="F:GTP binding"/>
    <property type="evidence" value="ECO:0007669"/>
    <property type="project" value="UniProtKB-KW"/>
</dbReference>
<keyword evidence="3" id="KW-0378">Hydrolase</keyword>
<evidence type="ECO:0000313" key="6">
    <source>
        <dbReference type="Proteomes" id="UP000515203"/>
    </source>
</evidence>
<evidence type="ECO:0000256" key="2">
    <source>
        <dbReference type="ARBA" id="ARBA00022741"/>
    </source>
</evidence>
<dbReference type="FunCoup" id="A0A6P3F817">
    <property type="interactions" value="17"/>
</dbReference>